<organism evidence="2 3">
    <name type="scientific">Novosphingobium album</name>
    <name type="common">ex Hu et al. 2023</name>
    <dbReference type="NCBI Taxonomy" id="2930093"/>
    <lineage>
        <taxon>Bacteria</taxon>
        <taxon>Pseudomonadati</taxon>
        <taxon>Pseudomonadota</taxon>
        <taxon>Alphaproteobacteria</taxon>
        <taxon>Sphingomonadales</taxon>
        <taxon>Sphingomonadaceae</taxon>
        <taxon>Novosphingobium</taxon>
    </lineage>
</organism>
<evidence type="ECO:0000256" key="1">
    <source>
        <dbReference type="SAM" id="MobiDB-lite"/>
    </source>
</evidence>
<feature type="region of interest" description="Disordered" evidence="1">
    <location>
        <begin position="104"/>
        <end position="139"/>
    </location>
</feature>
<accession>A0ABT0B3Z8</accession>
<dbReference type="Proteomes" id="UP001162880">
    <property type="component" value="Unassembled WGS sequence"/>
</dbReference>
<dbReference type="RefSeq" id="WP_243994865.1">
    <property type="nucleotide sequence ID" value="NZ_JALHLE010000023.1"/>
</dbReference>
<evidence type="ECO:0000313" key="3">
    <source>
        <dbReference type="Proteomes" id="UP001162880"/>
    </source>
</evidence>
<proteinExistence type="predicted"/>
<comment type="caution">
    <text evidence="2">The sequence shown here is derived from an EMBL/GenBank/DDBJ whole genome shotgun (WGS) entry which is preliminary data.</text>
</comment>
<feature type="compositionally biased region" description="Basic residues" evidence="1">
    <location>
        <begin position="1"/>
        <end position="10"/>
    </location>
</feature>
<sequence length="250" mass="26462">MRPVSTRKKPDHIGARDLDRDEDPLIWIAVDSNPDASEGGFSGHVPSLPADLGADATHSTGAAHDGLPLPSYLLMPEEEATFGAHGERGEEVLNLEEYSILGEAENVSTVDRDNGSVDQEATGGGKQKEARGGAKGDGSSFETALSDGFVTDLISDARKSAESAREAEERSRLATYEVLGRSYDLAVWVANSPEKLAAQLVFGGDCSEGQMAEYVAILSEARRRNIGQGELVEYLLGLDGGVASLLKGQS</sequence>
<protein>
    <submittedName>
        <fullName evidence="2">Uncharacterized protein</fullName>
    </submittedName>
</protein>
<name>A0ABT0B3Z8_9SPHN</name>
<feature type="region of interest" description="Disordered" evidence="1">
    <location>
        <begin position="1"/>
        <end position="24"/>
    </location>
</feature>
<evidence type="ECO:0000313" key="2">
    <source>
        <dbReference type="EMBL" id="MCJ2179782.1"/>
    </source>
</evidence>
<dbReference type="EMBL" id="JALHLE010000023">
    <property type="protein sequence ID" value="MCJ2179782.1"/>
    <property type="molecule type" value="Genomic_DNA"/>
</dbReference>
<keyword evidence="3" id="KW-1185">Reference proteome</keyword>
<reference evidence="2" key="1">
    <citation type="submission" date="2022-03" db="EMBL/GenBank/DDBJ databases">
        <title>Identification of a novel bacterium isolated from mangrove sediments.</title>
        <authorList>
            <person name="Pan X."/>
        </authorList>
    </citation>
    <scope>NUCLEOTIDE SEQUENCE</scope>
    <source>
        <strain evidence="2">B2580</strain>
    </source>
</reference>
<gene>
    <name evidence="2" type="ORF">MTR64_14510</name>
</gene>